<dbReference type="InterPro" id="IPR003439">
    <property type="entry name" value="ABC_transporter-like_ATP-bd"/>
</dbReference>
<dbReference type="PANTHER" id="PTHR42939">
    <property type="entry name" value="ABC TRANSPORTER ATP-BINDING PROTEIN ALBC-RELATED"/>
    <property type="match status" value="1"/>
</dbReference>
<feature type="domain" description="ABC transporter" evidence="4">
    <location>
        <begin position="8"/>
        <end position="231"/>
    </location>
</feature>
<name>A0A2I1I5N4_9ACTO</name>
<dbReference type="InterPro" id="IPR051782">
    <property type="entry name" value="ABC_Transporter_VariousFunc"/>
</dbReference>
<keyword evidence="3 5" id="KW-0067">ATP-binding</keyword>
<evidence type="ECO:0000313" key="5">
    <source>
        <dbReference type="EMBL" id="PKY66456.1"/>
    </source>
</evidence>
<accession>A0A2I1I5N4</accession>
<dbReference type="InterPro" id="IPR003593">
    <property type="entry name" value="AAA+_ATPase"/>
</dbReference>
<gene>
    <name evidence="5" type="ORF">CYJ25_04320</name>
</gene>
<evidence type="ECO:0000256" key="3">
    <source>
        <dbReference type="ARBA" id="ARBA00022840"/>
    </source>
</evidence>
<dbReference type="EMBL" id="PKKJ01000003">
    <property type="protein sequence ID" value="PKY66456.1"/>
    <property type="molecule type" value="Genomic_DNA"/>
</dbReference>
<dbReference type="CDD" id="cd03230">
    <property type="entry name" value="ABC_DR_subfamily_A"/>
    <property type="match status" value="1"/>
</dbReference>
<dbReference type="PANTHER" id="PTHR42939:SF1">
    <property type="entry name" value="ABC TRANSPORTER ATP-BINDING PROTEIN ALBC-RELATED"/>
    <property type="match status" value="1"/>
</dbReference>
<dbReference type="RefSeq" id="WP_101627970.1">
    <property type="nucleotide sequence ID" value="NZ_JBCOMK010000070.1"/>
</dbReference>
<dbReference type="PROSITE" id="PS50893">
    <property type="entry name" value="ABC_TRANSPORTER_2"/>
    <property type="match status" value="1"/>
</dbReference>
<organism evidence="5 6">
    <name type="scientific">Schaalia turicensis</name>
    <dbReference type="NCBI Taxonomy" id="131111"/>
    <lineage>
        <taxon>Bacteria</taxon>
        <taxon>Bacillati</taxon>
        <taxon>Actinomycetota</taxon>
        <taxon>Actinomycetes</taxon>
        <taxon>Actinomycetales</taxon>
        <taxon>Actinomycetaceae</taxon>
        <taxon>Schaalia</taxon>
    </lineage>
</organism>
<dbReference type="AlphaFoldDB" id="A0A2I1I5N4"/>
<dbReference type="InterPro" id="IPR027417">
    <property type="entry name" value="P-loop_NTPase"/>
</dbReference>
<evidence type="ECO:0000259" key="4">
    <source>
        <dbReference type="PROSITE" id="PS50893"/>
    </source>
</evidence>
<dbReference type="OrthoDB" id="9804819at2"/>
<sequence>MTSTHAVVQVENLTKTYTGGATALQGVNFELKPGTITGLVGENGCGKTTLLKIIAGVLSDWDGTVLIEGEKPGATTKAQVAFLPASDFLDPMWDANKAIDVYSRFYSDFSAEKAREGIDYFGLQMDQQLKSMSKGMGEKLQIALLMARSAELYLLDEPLSGVDPAVRDTIMQGILRDFNPDSAMLISTHLIADVEQILDDVIMMRAGTVLVHANVDDLRADYGLSLEGIFKKEYR</sequence>
<reference evidence="5 6" key="1">
    <citation type="submission" date="2017-12" db="EMBL/GenBank/DDBJ databases">
        <title>Phylogenetic diversity of female urinary microbiome.</title>
        <authorList>
            <person name="Thomas-White K."/>
            <person name="Wolfe A.J."/>
        </authorList>
    </citation>
    <scope>NUCLEOTIDE SEQUENCE [LARGE SCALE GENOMIC DNA]</scope>
    <source>
        <strain evidence="5 6">UMB0250</strain>
    </source>
</reference>
<dbReference type="Proteomes" id="UP000234545">
    <property type="component" value="Unassembled WGS sequence"/>
</dbReference>
<dbReference type="GO" id="GO:0005524">
    <property type="term" value="F:ATP binding"/>
    <property type="evidence" value="ECO:0007669"/>
    <property type="project" value="UniProtKB-KW"/>
</dbReference>
<protein>
    <submittedName>
        <fullName evidence="5">ABC transporter ATP-binding protein</fullName>
    </submittedName>
</protein>
<dbReference type="SMART" id="SM00382">
    <property type="entry name" value="AAA"/>
    <property type="match status" value="1"/>
</dbReference>
<dbReference type="Pfam" id="PF00005">
    <property type="entry name" value="ABC_tran"/>
    <property type="match status" value="1"/>
</dbReference>
<comment type="caution">
    <text evidence="5">The sequence shown here is derived from an EMBL/GenBank/DDBJ whole genome shotgun (WGS) entry which is preliminary data.</text>
</comment>
<evidence type="ECO:0000313" key="6">
    <source>
        <dbReference type="Proteomes" id="UP000234545"/>
    </source>
</evidence>
<evidence type="ECO:0000256" key="2">
    <source>
        <dbReference type="ARBA" id="ARBA00022741"/>
    </source>
</evidence>
<keyword evidence="1" id="KW-0813">Transport</keyword>
<dbReference type="Gene3D" id="3.40.50.300">
    <property type="entry name" value="P-loop containing nucleotide triphosphate hydrolases"/>
    <property type="match status" value="1"/>
</dbReference>
<dbReference type="GO" id="GO:0016887">
    <property type="term" value="F:ATP hydrolysis activity"/>
    <property type="evidence" value="ECO:0007669"/>
    <property type="project" value="InterPro"/>
</dbReference>
<evidence type="ECO:0000256" key="1">
    <source>
        <dbReference type="ARBA" id="ARBA00022448"/>
    </source>
</evidence>
<keyword evidence="2" id="KW-0547">Nucleotide-binding</keyword>
<dbReference type="SUPFAM" id="SSF52540">
    <property type="entry name" value="P-loop containing nucleoside triphosphate hydrolases"/>
    <property type="match status" value="1"/>
</dbReference>
<proteinExistence type="predicted"/>